<evidence type="ECO:0000313" key="1">
    <source>
        <dbReference type="EMBL" id="CAG8741794.1"/>
    </source>
</evidence>
<organism evidence="1 2">
    <name type="scientific">Acaulospora colombiana</name>
    <dbReference type="NCBI Taxonomy" id="27376"/>
    <lineage>
        <taxon>Eukaryota</taxon>
        <taxon>Fungi</taxon>
        <taxon>Fungi incertae sedis</taxon>
        <taxon>Mucoromycota</taxon>
        <taxon>Glomeromycotina</taxon>
        <taxon>Glomeromycetes</taxon>
        <taxon>Diversisporales</taxon>
        <taxon>Acaulosporaceae</taxon>
        <taxon>Acaulospora</taxon>
    </lineage>
</organism>
<comment type="caution">
    <text evidence="1">The sequence shown here is derived from an EMBL/GenBank/DDBJ whole genome shotgun (WGS) entry which is preliminary data.</text>
</comment>
<gene>
    <name evidence="1" type="ORF">ACOLOM_LOCUS12218</name>
</gene>
<dbReference type="Proteomes" id="UP000789525">
    <property type="component" value="Unassembled WGS sequence"/>
</dbReference>
<protein>
    <submittedName>
        <fullName evidence="1">4434_t:CDS:1</fullName>
    </submittedName>
</protein>
<name>A0ACA9Q967_9GLOM</name>
<dbReference type="EMBL" id="CAJVPT010048292">
    <property type="protein sequence ID" value="CAG8741794.1"/>
    <property type="molecule type" value="Genomic_DNA"/>
</dbReference>
<sequence length="182" mass="20704">KQDSQAQLKGLRKNVQSARDIMQLEELKCRKRVLRRMGFASSDDVVEMKGRVACEISSGDELLLTEMIFEGIFNALSPEHEKQIKMTAELAGPLASMQNIARRIAQISKESKLELVEDQYVAQFKVELMDALTDQYEGTIIRTFRRLQELLRQMTAAAKAIGNNELEKKFIDALALLERQNS</sequence>
<evidence type="ECO:0000313" key="2">
    <source>
        <dbReference type="Proteomes" id="UP000789525"/>
    </source>
</evidence>
<feature type="non-terminal residue" evidence="1">
    <location>
        <position position="182"/>
    </location>
</feature>
<feature type="non-terminal residue" evidence="1">
    <location>
        <position position="1"/>
    </location>
</feature>
<proteinExistence type="predicted"/>
<accession>A0ACA9Q967</accession>
<reference evidence="1" key="1">
    <citation type="submission" date="2021-06" db="EMBL/GenBank/DDBJ databases">
        <authorList>
            <person name="Kallberg Y."/>
            <person name="Tangrot J."/>
            <person name="Rosling A."/>
        </authorList>
    </citation>
    <scope>NUCLEOTIDE SEQUENCE</scope>
    <source>
        <strain evidence="1">CL356</strain>
    </source>
</reference>
<keyword evidence="2" id="KW-1185">Reference proteome</keyword>